<accession>A0ABS1NBI4</accession>
<evidence type="ECO:0000256" key="1">
    <source>
        <dbReference type="SAM" id="MobiDB-lite"/>
    </source>
</evidence>
<name>A0ABS1NBI4_9ACTN</name>
<reference evidence="2 3" key="1">
    <citation type="submission" date="2021-01" db="EMBL/GenBank/DDBJ databases">
        <title>WGS of actinomycetes isolated from Thailand.</title>
        <authorList>
            <person name="Thawai C."/>
        </authorList>
    </citation>
    <scope>NUCLEOTIDE SEQUENCE [LARGE SCALE GENOMIC DNA]</scope>
    <source>
        <strain evidence="2 3">CA1R205</strain>
    </source>
</reference>
<organism evidence="2 3">
    <name type="scientific">Streptomyces coffeae</name>
    <dbReference type="NCBI Taxonomy" id="621382"/>
    <lineage>
        <taxon>Bacteria</taxon>
        <taxon>Bacillati</taxon>
        <taxon>Actinomycetota</taxon>
        <taxon>Actinomycetes</taxon>
        <taxon>Kitasatosporales</taxon>
        <taxon>Streptomycetaceae</taxon>
        <taxon>Streptomyces</taxon>
    </lineage>
</organism>
<dbReference type="Proteomes" id="UP000634229">
    <property type="component" value="Unassembled WGS sequence"/>
</dbReference>
<feature type="region of interest" description="Disordered" evidence="1">
    <location>
        <begin position="193"/>
        <end position="213"/>
    </location>
</feature>
<evidence type="ECO:0000313" key="3">
    <source>
        <dbReference type="Proteomes" id="UP000634229"/>
    </source>
</evidence>
<dbReference type="EMBL" id="JAERRF010000006">
    <property type="protein sequence ID" value="MBL1097444.1"/>
    <property type="molecule type" value="Genomic_DNA"/>
</dbReference>
<gene>
    <name evidence="2" type="ORF">JK363_12295</name>
</gene>
<comment type="caution">
    <text evidence="2">The sequence shown here is derived from an EMBL/GenBank/DDBJ whole genome shotgun (WGS) entry which is preliminary data.</text>
</comment>
<keyword evidence="3" id="KW-1185">Reference proteome</keyword>
<evidence type="ECO:0000313" key="2">
    <source>
        <dbReference type="EMBL" id="MBL1097444.1"/>
    </source>
</evidence>
<proteinExistence type="predicted"/>
<protein>
    <submittedName>
        <fullName evidence="2">Transcriptional regulator</fullName>
    </submittedName>
</protein>
<sequence>MLCDAGIVYLSEGRVVHAESPVAPGIDVLLTTGGRLTADTWREAVGHTDGPGGVGRFLVDSGRLSDAELEICHLGALFDAAYFALGTGSGPRGFQRGAAHWLGPVRPVDADAVERETRRRARLLDDLWPCPQVDTVPVVLRRPDPRCPAVTRRQRAVLELADGVRTPAEIARALGRPAFHTLIDIRRLAATGHVETPRPQATAPARSPGPGAVVWPDTVPGTVFADPCVDLLRRLRDALEATL</sequence>